<dbReference type="AlphaFoldDB" id="A0A7W6EGX3"/>
<dbReference type="Proteomes" id="UP000542776">
    <property type="component" value="Unassembled WGS sequence"/>
</dbReference>
<comment type="subcellular location">
    <subcellularLocation>
        <location evidence="7">Cytoplasm</location>
    </subcellularLocation>
</comment>
<evidence type="ECO:0000256" key="8">
    <source>
        <dbReference type="SAM" id="MobiDB-lite"/>
    </source>
</evidence>
<protein>
    <recommendedName>
        <fullName evidence="7">UvrABC system protein C</fullName>
        <shortName evidence="7">Protein UvrC</shortName>
    </recommendedName>
    <alternativeName>
        <fullName evidence="7">Excinuclease ABC subunit C</fullName>
    </alternativeName>
</protein>
<evidence type="ECO:0000256" key="3">
    <source>
        <dbReference type="ARBA" id="ARBA00022769"/>
    </source>
</evidence>
<evidence type="ECO:0000256" key="7">
    <source>
        <dbReference type="HAMAP-Rule" id="MF_00203"/>
    </source>
</evidence>
<feature type="domain" description="UVR" evidence="9">
    <location>
        <begin position="255"/>
        <end position="290"/>
    </location>
</feature>
<dbReference type="CDD" id="cd10434">
    <property type="entry name" value="GIY-YIG_UvrC_Cho"/>
    <property type="match status" value="1"/>
</dbReference>
<dbReference type="EMBL" id="JACIEK010000005">
    <property type="protein sequence ID" value="MBB3998580.1"/>
    <property type="molecule type" value="Genomic_DNA"/>
</dbReference>
<comment type="function">
    <text evidence="7">The UvrABC repair system catalyzes the recognition and processing of DNA lesions. UvrC both incises the 5' and 3' sides of the lesion. The N-terminal half is responsible for the 3' incision and the C-terminal half is responsible for the 5' incision.</text>
</comment>
<dbReference type="Pfam" id="PF02151">
    <property type="entry name" value="UVR"/>
    <property type="match status" value="1"/>
</dbReference>
<sequence length="684" mass="75702">MTDEPLPEIDDEDEFDLDEPSEGDDALPASNAAALLAAIEWDGSGRALDQTLVGAELIAAFVQRLPNRPGVYRMFDEANEVLYVGKAKSLKKRVASYTRLAGHTNRIARMIRSTRHMEFVTTRTETEALLLEANLIKRLRPRFNVLMRDDKSFPYILVSDDHEAPAIFKHRGARSRKGSYFGPFASGGAVGRTVASLQRAFLLRTCTDSVYETRTRPCLLFQIKRCSGPCTGEVSAEDYRALVGEAKGFLSGRSGEVKRSIATAMQAASEELDFERAAVYRDRLSALSHIQSHQGINPHGVEEADVFAIHQEGGLTCIQVFFFRTGQNWGNRAYFPKADPSLEPGEVMGAFLAQFYDDKPVASLVLLPVEIEDRALMTEALSTRAGRRIEIATPRRGEKKDLVDHATANAREALGRRLAETSSQARLLAGLQETFKLARAPRRIEVYDNSHIMGTNAVGAMVVAGPQGFAKNQYRKFNIRGTDITPGDDFGMMREVMTRRFSRLLKEHGDAGPAPDVVPDPEAPETSDSADMPDWPDLVLVDGGKGQISAVRKILDELGIADKVTTIGVAKGVDRDAGRERFIVEGREPFSLPPRDPVLYFVQRLRDEAHRFAIGTHRAKRKKELTKNPLDEIGGIGPTRKRALLHHFGTAKAVSRAAFDDLLKVEGISAAIARLVYDHFHERP</sequence>
<dbReference type="PROSITE" id="PS50165">
    <property type="entry name" value="UVRC"/>
    <property type="match status" value="1"/>
</dbReference>
<organism evidence="12 13">
    <name type="scientific">Aureimonas pseudogalii</name>
    <dbReference type="NCBI Taxonomy" id="1744844"/>
    <lineage>
        <taxon>Bacteria</taxon>
        <taxon>Pseudomonadati</taxon>
        <taxon>Pseudomonadota</taxon>
        <taxon>Alphaproteobacteria</taxon>
        <taxon>Hyphomicrobiales</taxon>
        <taxon>Aurantimonadaceae</taxon>
        <taxon>Aureimonas</taxon>
    </lineage>
</organism>
<dbReference type="GO" id="GO:0003677">
    <property type="term" value="F:DNA binding"/>
    <property type="evidence" value="ECO:0007669"/>
    <property type="project" value="UniProtKB-UniRule"/>
</dbReference>
<dbReference type="SUPFAM" id="SSF82771">
    <property type="entry name" value="GIY-YIG endonuclease"/>
    <property type="match status" value="1"/>
</dbReference>
<feature type="domain" description="UvrC family homology region profile" evidence="11">
    <location>
        <begin position="306"/>
        <end position="555"/>
    </location>
</feature>
<dbReference type="Gene3D" id="1.10.150.20">
    <property type="entry name" value="5' to 3' exonuclease, C-terminal subdomain"/>
    <property type="match status" value="1"/>
</dbReference>
<dbReference type="RefSeq" id="WP_183200114.1">
    <property type="nucleotide sequence ID" value="NZ_JACIEK010000005.1"/>
</dbReference>
<dbReference type="SMART" id="SM00278">
    <property type="entry name" value="HhH1"/>
    <property type="match status" value="2"/>
</dbReference>
<accession>A0A7W6EGX3</accession>
<evidence type="ECO:0000259" key="10">
    <source>
        <dbReference type="PROSITE" id="PS50164"/>
    </source>
</evidence>
<dbReference type="Gene3D" id="3.40.1440.10">
    <property type="entry name" value="GIY-YIG endonuclease"/>
    <property type="match status" value="1"/>
</dbReference>
<dbReference type="PANTHER" id="PTHR30562:SF1">
    <property type="entry name" value="UVRABC SYSTEM PROTEIN C"/>
    <property type="match status" value="1"/>
</dbReference>
<keyword evidence="6 7" id="KW-0742">SOS response</keyword>
<feature type="domain" description="GIY-YIG" evidence="10">
    <location>
        <begin position="67"/>
        <end position="145"/>
    </location>
</feature>
<dbReference type="Pfam" id="PF22920">
    <property type="entry name" value="UvrC_RNaseH"/>
    <property type="match status" value="1"/>
</dbReference>
<proteinExistence type="inferred from homology"/>
<dbReference type="InterPro" id="IPR004791">
    <property type="entry name" value="UvrC"/>
</dbReference>
<dbReference type="GO" id="GO:0006289">
    <property type="term" value="P:nucleotide-excision repair"/>
    <property type="evidence" value="ECO:0007669"/>
    <property type="project" value="UniProtKB-UniRule"/>
</dbReference>
<dbReference type="FunFam" id="3.30.420.340:FF:000001">
    <property type="entry name" value="UvrABC system protein C"/>
    <property type="match status" value="1"/>
</dbReference>
<evidence type="ECO:0000259" key="9">
    <source>
        <dbReference type="PROSITE" id="PS50151"/>
    </source>
</evidence>
<gene>
    <name evidence="7" type="primary">uvrC</name>
    <name evidence="12" type="ORF">GGR04_002421</name>
</gene>
<keyword evidence="2 7" id="KW-0227">DNA damage</keyword>
<dbReference type="InterPro" id="IPR000305">
    <property type="entry name" value="GIY-YIG_endonuc"/>
</dbReference>
<dbReference type="InterPro" id="IPR010994">
    <property type="entry name" value="RuvA_2-like"/>
</dbReference>
<dbReference type="PROSITE" id="PS50151">
    <property type="entry name" value="UVR"/>
    <property type="match status" value="1"/>
</dbReference>
<dbReference type="GO" id="GO:0009381">
    <property type="term" value="F:excinuclease ABC activity"/>
    <property type="evidence" value="ECO:0007669"/>
    <property type="project" value="UniProtKB-UniRule"/>
</dbReference>
<dbReference type="Gene3D" id="3.30.420.340">
    <property type="entry name" value="UvrC, RNAse H endonuclease domain"/>
    <property type="match status" value="1"/>
</dbReference>
<evidence type="ECO:0000256" key="4">
    <source>
        <dbReference type="ARBA" id="ARBA00022881"/>
    </source>
</evidence>
<keyword evidence="4 7" id="KW-0267">Excision nuclease</keyword>
<dbReference type="InterPro" id="IPR001943">
    <property type="entry name" value="UVR_dom"/>
</dbReference>
<comment type="similarity">
    <text evidence="7">Belongs to the UvrC family.</text>
</comment>
<dbReference type="InterPro" id="IPR001162">
    <property type="entry name" value="UvrC_RNase_H_dom"/>
</dbReference>
<keyword evidence="13" id="KW-1185">Reference proteome</keyword>
<reference evidence="12 13" key="1">
    <citation type="submission" date="2020-08" db="EMBL/GenBank/DDBJ databases">
        <title>Genomic Encyclopedia of Type Strains, Phase IV (KMG-IV): sequencing the most valuable type-strain genomes for metagenomic binning, comparative biology and taxonomic classification.</title>
        <authorList>
            <person name="Goeker M."/>
        </authorList>
    </citation>
    <scope>NUCLEOTIDE SEQUENCE [LARGE SCALE GENOMIC DNA]</scope>
    <source>
        <strain evidence="12 13">DSM 102238</strain>
    </source>
</reference>
<dbReference type="InterPro" id="IPR003583">
    <property type="entry name" value="Hlx-hairpin-Hlx_DNA-bd_motif"/>
</dbReference>
<dbReference type="Pfam" id="PF01541">
    <property type="entry name" value="GIY-YIG"/>
    <property type="match status" value="1"/>
</dbReference>
<keyword evidence="3 7" id="KW-0228">DNA excision</keyword>
<dbReference type="InterPro" id="IPR050066">
    <property type="entry name" value="UvrABC_protein_C"/>
</dbReference>
<dbReference type="SUPFAM" id="SSF47781">
    <property type="entry name" value="RuvA domain 2-like"/>
    <property type="match status" value="1"/>
</dbReference>
<dbReference type="InterPro" id="IPR036876">
    <property type="entry name" value="UVR_dom_sf"/>
</dbReference>
<feature type="region of interest" description="Disordered" evidence="8">
    <location>
        <begin position="1"/>
        <end position="26"/>
    </location>
</feature>
<dbReference type="GO" id="GO:0005737">
    <property type="term" value="C:cytoplasm"/>
    <property type="evidence" value="ECO:0007669"/>
    <property type="project" value="UniProtKB-SubCell"/>
</dbReference>
<dbReference type="FunFam" id="3.40.1440.10:FF:000001">
    <property type="entry name" value="UvrABC system protein C"/>
    <property type="match status" value="1"/>
</dbReference>
<dbReference type="Pfam" id="PF08459">
    <property type="entry name" value="UvrC_RNaseH_dom"/>
    <property type="match status" value="1"/>
</dbReference>
<dbReference type="PROSITE" id="PS50164">
    <property type="entry name" value="GIY_YIG"/>
    <property type="match status" value="1"/>
</dbReference>
<dbReference type="Gene3D" id="4.10.860.10">
    <property type="entry name" value="UVR domain"/>
    <property type="match status" value="1"/>
</dbReference>
<dbReference type="HAMAP" id="MF_00203">
    <property type="entry name" value="UvrC"/>
    <property type="match status" value="1"/>
</dbReference>
<evidence type="ECO:0000313" key="12">
    <source>
        <dbReference type="EMBL" id="MBB3998580.1"/>
    </source>
</evidence>
<dbReference type="NCBIfam" id="TIGR00194">
    <property type="entry name" value="uvrC"/>
    <property type="match status" value="1"/>
</dbReference>
<keyword evidence="5 7" id="KW-0234">DNA repair</keyword>
<dbReference type="InterPro" id="IPR047296">
    <property type="entry name" value="GIY-YIG_UvrC_Cho"/>
</dbReference>
<dbReference type="InterPro" id="IPR038476">
    <property type="entry name" value="UvrC_RNase_H_dom_sf"/>
</dbReference>
<dbReference type="InterPro" id="IPR035901">
    <property type="entry name" value="GIY-YIG_endonuc_sf"/>
</dbReference>
<evidence type="ECO:0000256" key="5">
    <source>
        <dbReference type="ARBA" id="ARBA00023204"/>
    </source>
</evidence>
<comment type="caution">
    <text evidence="12">The sequence shown here is derived from an EMBL/GenBank/DDBJ whole genome shotgun (WGS) entry which is preliminary data.</text>
</comment>
<evidence type="ECO:0000313" key="13">
    <source>
        <dbReference type="Proteomes" id="UP000542776"/>
    </source>
</evidence>
<dbReference type="SMART" id="SM00465">
    <property type="entry name" value="GIYc"/>
    <property type="match status" value="1"/>
</dbReference>
<dbReference type="GO" id="GO:0009380">
    <property type="term" value="C:excinuclease repair complex"/>
    <property type="evidence" value="ECO:0007669"/>
    <property type="project" value="InterPro"/>
</dbReference>
<dbReference type="GO" id="GO:0009432">
    <property type="term" value="P:SOS response"/>
    <property type="evidence" value="ECO:0007669"/>
    <property type="project" value="UniProtKB-UniRule"/>
</dbReference>
<name>A0A7W6EGX3_9HYPH</name>
<dbReference type="PANTHER" id="PTHR30562">
    <property type="entry name" value="UVRC/OXIDOREDUCTASE"/>
    <property type="match status" value="1"/>
</dbReference>
<evidence type="ECO:0000259" key="11">
    <source>
        <dbReference type="PROSITE" id="PS50165"/>
    </source>
</evidence>
<comment type="subunit">
    <text evidence="7">Interacts with UvrB in an incision complex.</text>
</comment>
<feature type="compositionally biased region" description="Acidic residues" evidence="8">
    <location>
        <begin position="1"/>
        <end position="25"/>
    </location>
</feature>
<evidence type="ECO:0000256" key="1">
    <source>
        <dbReference type="ARBA" id="ARBA00022490"/>
    </source>
</evidence>
<feature type="region of interest" description="Disordered" evidence="8">
    <location>
        <begin position="508"/>
        <end position="534"/>
    </location>
</feature>
<evidence type="ECO:0000256" key="6">
    <source>
        <dbReference type="ARBA" id="ARBA00023236"/>
    </source>
</evidence>
<dbReference type="SUPFAM" id="SSF46600">
    <property type="entry name" value="C-terminal UvrC-binding domain of UvrB"/>
    <property type="match status" value="1"/>
</dbReference>
<dbReference type="Pfam" id="PF14520">
    <property type="entry name" value="HHH_5"/>
    <property type="match status" value="1"/>
</dbReference>
<keyword evidence="1 7" id="KW-0963">Cytoplasm</keyword>
<dbReference type="NCBIfam" id="NF001824">
    <property type="entry name" value="PRK00558.1-5"/>
    <property type="match status" value="1"/>
</dbReference>
<evidence type="ECO:0000256" key="2">
    <source>
        <dbReference type="ARBA" id="ARBA00022763"/>
    </source>
</evidence>